<comment type="similarity">
    <text evidence="1">Belongs to the TRAFAC class TrmE-Era-EngA-EngB-Septin-like GTPase superfamily. AIG1/Toc34/Toc159-like paraseptin GTPase family. IAN subfamily.</text>
</comment>
<reference evidence="7" key="1">
    <citation type="submission" date="2021-06" db="EMBL/GenBank/DDBJ databases">
        <authorList>
            <consortium name="Wellcome Sanger Institute Data Sharing"/>
        </authorList>
    </citation>
    <scope>NUCLEOTIDE SEQUENCE [LARGE SCALE GENOMIC DNA]</scope>
</reference>
<dbReference type="GO" id="GO:0005525">
    <property type="term" value="F:GTP binding"/>
    <property type="evidence" value="ECO:0007669"/>
    <property type="project" value="UniProtKB-KW"/>
</dbReference>
<dbReference type="InterPro" id="IPR006703">
    <property type="entry name" value="G_AIG1"/>
</dbReference>
<sequence>MYNMYESHFRIVLLGTPWVGKSAAGNVILGKREFMHEISTSHVMKKTEHRQTTVAGIKITVVDTPGFLDPNLTYGEFYTELIKCISLCFPGPHVFLLVLQEGQYKEKERDAMGKIMQIFGNKIYNHSMLLFTQNPQRHHLDDSLEESGRELAKLKEMCGNRYHTLKMNDLKERSQVRELLSKIEEMIEGDMENYYRNETYLPLEQKIQMKEIEISKLYKEKQGQMTQKYTLHLKKTMNLEESKEKQIKAYYKEKFNRQKELLEFQYMMENKIKQDQVENEFQEREKKLIKSMEEEKKEWQKKEAELAKSFEEKLEKMKSNYRDKIEQDQLWKENLERNIKEEYHLKMMELKQYLQDKVEKLQLEFGERQNQTAEEMRQLKEKLISTEEKLKHELRHNERKNMEKLEKDNEKWRKQVEQIKEKHKQEKLQLDKEWKDKYDNEIKMAEVVLRKETEKKQHKNKNQLKKKLEQEQRKRFKKMKAEQEIKLAELKEDLEELRKTTQAVQWALKKDQNNSKEETIDEKHLGKHSKKGNTTMTEQLFQHDNIRKETNDGLKENECIQGTWSDLAAGINK</sequence>
<keyword evidence="2" id="KW-0547">Nucleotide-binding</keyword>
<reference evidence="7" key="3">
    <citation type="submission" date="2025-09" db="UniProtKB">
        <authorList>
            <consortium name="Ensembl"/>
        </authorList>
    </citation>
    <scope>IDENTIFICATION</scope>
</reference>
<protein>
    <recommendedName>
        <fullName evidence="6">AIG1-type G domain-containing protein</fullName>
    </recommendedName>
</protein>
<feature type="compositionally biased region" description="Basic and acidic residues" evidence="5">
    <location>
        <begin position="512"/>
        <end position="524"/>
    </location>
</feature>
<evidence type="ECO:0000313" key="8">
    <source>
        <dbReference type="Proteomes" id="UP000694620"/>
    </source>
</evidence>
<dbReference type="InterPro" id="IPR027417">
    <property type="entry name" value="P-loop_NTPase"/>
</dbReference>
<dbReference type="SUPFAM" id="SSF52540">
    <property type="entry name" value="P-loop containing nucleoside triphosphate hydrolases"/>
    <property type="match status" value="1"/>
</dbReference>
<dbReference type="Gene3D" id="3.40.50.300">
    <property type="entry name" value="P-loop containing nucleotide triphosphate hydrolases"/>
    <property type="match status" value="1"/>
</dbReference>
<dbReference type="PROSITE" id="PS51720">
    <property type="entry name" value="G_AIG1"/>
    <property type="match status" value="1"/>
</dbReference>
<dbReference type="FunFam" id="3.40.50.300:FF:000366">
    <property type="entry name" value="GTPase, IMAP family member 2"/>
    <property type="match status" value="1"/>
</dbReference>
<feature type="compositionally biased region" description="Basic residues" evidence="5">
    <location>
        <begin position="456"/>
        <end position="465"/>
    </location>
</feature>
<evidence type="ECO:0000256" key="4">
    <source>
        <dbReference type="SAM" id="Coils"/>
    </source>
</evidence>
<evidence type="ECO:0000256" key="5">
    <source>
        <dbReference type="SAM" id="MobiDB-lite"/>
    </source>
</evidence>
<evidence type="ECO:0000256" key="3">
    <source>
        <dbReference type="ARBA" id="ARBA00023134"/>
    </source>
</evidence>
<dbReference type="AlphaFoldDB" id="A0A8C4SEX4"/>
<dbReference type="Ensembl" id="ENSECRT00000016072.1">
    <property type="protein sequence ID" value="ENSECRP00000015792.1"/>
    <property type="gene ID" value="ENSECRG00000010539.1"/>
</dbReference>
<evidence type="ECO:0000256" key="2">
    <source>
        <dbReference type="ARBA" id="ARBA00022741"/>
    </source>
</evidence>
<feature type="region of interest" description="Disordered" evidence="5">
    <location>
        <begin position="453"/>
        <end position="475"/>
    </location>
</feature>
<dbReference type="PANTHER" id="PTHR10903:SF170">
    <property type="entry name" value="GTPASE IMAP FAMILY MEMBER 7"/>
    <property type="match status" value="1"/>
</dbReference>
<dbReference type="InterPro" id="IPR045058">
    <property type="entry name" value="GIMA/IAN/Toc"/>
</dbReference>
<name>A0A8C4SEX4_ERPCA</name>
<dbReference type="GeneTree" id="ENSGT01140000282522"/>
<feature type="coiled-coil region" evidence="4">
    <location>
        <begin position="278"/>
        <end position="327"/>
    </location>
</feature>
<feature type="region of interest" description="Disordered" evidence="5">
    <location>
        <begin position="512"/>
        <end position="536"/>
    </location>
</feature>
<evidence type="ECO:0000256" key="1">
    <source>
        <dbReference type="ARBA" id="ARBA00008535"/>
    </source>
</evidence>
<accession>A0A8C4SEX4</accession>
<evidence type="ECO:0000259" key="6">
    <source>
        <dbReference type="PROSITE" id="PS51720"/>
    </source>
</evidence>
<keyword evidence="4" id="KW-0175">Coiled coil</keyword>
<keyword evidence="8" id="KW-1185">Reference proteome</keyword>
<evidence type="ECO:0000313" key="7">
    <source>
        <dbReference type="Ensembl" id="ENSECRP00000015792.1"/>
    </source>
</evidence>
<dbReference type="PANTHER" id="PTHR10903">
    <property type="entry name" value="GTPASE, IMAP FAMILY MEMBER-RELATED"/>
    <property type="match status" value="1"/>
</dbReference>
<reference evidence="7" key="2">
    <citation type="submission" date="2025-08" db="UniProtKB">
        <authorList>
            <consortium name="Ensembl"/>
        </authorList>
    </citation>
    <scope>IDENTIFICATION</scope>
</reference>
<feature type="domain" description="AIG1-type G" evidence="6">
    <location>
        <begin position="6"/>
        <end position="204"/>
    </location>
</feature>
<feature type="compositionally biased region" description="Basic and acidic residues" evidence="5">
    <location>
        <begin position="466"/>
        <end position="475"/>
    </location>
</feature>
<dbReference type="Pfam" id="PF04548">
    <property type="entry name" value="AIG1"/>
    <property type="match status" value="1"/>
</dbReference>
<organism evidence="7 8">
    <name type="scientific">Erpetoichthys calabaricus</name>
    <name type="common">Rope fish</name>
    <name type="synonym">Calamoichthys calabaricus</name>
    <dbReference type="NCBI Taxonomy" id="27687"/>
    <lineage>
        <taxon>Eukaryota</taxon>
        <taxon>Metazoa</taxon>
        <taxon>Chordata</taxon>
        <taxon>Craniata</taxon>
        <taxon>Vertebrata</taxon>
        <taxon>Euteleostomi</taxon>
        <taxon>Actinopterygii</taxon>
        <taxon>Polypteriformes</taxon>
        <taxon>Polypteridae</taxon>
        <taxon>Erpetoichthys</taxon>
    </lineage>
</organism>
<dbReference type="Proteomes" id="UP000694620">
    <property type="component" value="Chromosome 12"/>
</dbReference>
<keyword evidence="3" id="KW-0342">GTP-binding</keyword>
<proteinExistence type="inferred from homology"/>